<dbReference type="Pfam" id="PF04519">
    <property type="entry name" value="Bactofilin"/>
    <property type="match status" value="1"/>
</dbReference>
<sequence>MWGGGKQKPEKVDTLIGQQTELRGDVVFSGGLHVDGKIKGSVIAEEGGPAVLVLSEHGMIEGEIRVPYIVVNGVVIGDIHVLETAELAPQARVTGNVYYNRIEMSMGAEVNGNLVHLEEPAKERDVVTSAGVRELASEAES</sequence>
<evidence type="ECO:0000313" key="1">
    <source>
        <dbReference type="EMBL" id="VAW89463.1"/>
    </source>
</evidence>
<dbReference type="PANTHER" id="PTHR35024">
    <property type="entry name" value="HYPOTHETICAL CYTOSOLIC PROTEIN"/>
    <property type="match status" value="1"/>
</dbReference>
<accession>A0A3B0ZMP7</accession>
<dbReference type="PANTHER" id="PTHR35024:SF4">
    <property type="entry name" value="POLYMER-FORMING CYTOSKELETAL PROTEIN"/>
    <property type="match status" value="1"/>
</dbReference>
<dbReference type="AlphaFoldDB" id="A0A3B0ZMP7"/>
<gene>
    <name evidence="1" type="ORF">MNBD_GAMMA17-1060</name>
</gene>
<dbReference type="EMBL" id="UOFQ01000135">
    <property type="protein sequence ID" value="VAW89463.1"/>
    <property type="molecule type" value="Genomic_DNA"/>
</dbReference>
<dbReference type="InterPro" id="IPR007607">
    <property type="entry name" value="BacA/B"/>
</dbReference>
<name>A0A3B0ZMP7_9ZZZZ</name>
<reference evidence="1" key="1">
    <citation type="submission" date="2018-06" db="EMBL/GenBank/DDBJ databases">
        <authorList>
            <person name="Zhirakovskaya E."/>
        </authorList>
    </citation>
    <scope>NUCLEOTIDE SEQUENCE</scope>
</reference>
<organism evidence="1">
    <name type="scientific">hydrothermal vent metagenome</name>
    <dbReference type="NCBI Taxonomy" id="652676"/>
    <lineage>
        <taxon>unclassified sequences</taxon>
        <taxon>metagenomes</taxon>
        <taxon>ecological metagenomes</taxon>
    </lineage>
</organism>
<protein>
    <submittedName>
        <fullName evidence="1">Integral membrane protein CcmA involved in cell shape determination</fullName>
    </submittedName>
</protein>
<proteinExistence type="predicted"/>